<protein>
    <submittedName>
        <fullName evidence="1">Uncharacterized protein</fullName>
    </submittedName>
</protein>
<sequence length="93" mass="10375">MSNLDIESKTRICGKSGITDKDGTVVGRNSYPYICSSGCLWDNILGLPSGWHPCQPTCTKVDGLQYKIKNMFITKEVSKFKPKRKKIGPHEAQ</sequence>
<reference evidence="1 2" key="1">
    <citation type="journal article" date="2021" name="bioRxiv">
        <title>Chromosome-scale and haplotype-resolved genome assembly of a tetraploid potato cultivar.</title>
        <authorList>
            <person name="Sun H."/>
            <person name="Jiao W.-B."/>
            <person name="Krause K."/>
            <person name="Campoy J.A."/>
            <person name="Goel M."/>
            <person name="Folz-Donahue K."/>
            <person name="Kukat C."/>
            <person name="Huettel B."/>
            <person name="Schneeberger K."/>
        </authorList>
    </citation>
    <scope>NUCLEOTIDE SEQUENCE [LARGE SCALE GENOMIC DNA]</scope>
    <source>
        <strain evidence="1">SolTubOtavaFocal</strain>
        <tissue evidence="1">Leaves</tissue>
    </source>
</reference>
<proteinExistence type="predicted"/>
<keyword evidence="2" id="KW-1185">Reference proteome</keyword>
<organism evidence="1 2">
    <name type="scientific">Solanum tuberosum</name>
    <name type="common">Potato</name>
    <dbReference type="NCBI Taxonomy" id="4113"/>
    <lineage>
        <taxon>Eukaryota</taxon>
        <taxon>Viridiplantae</taxon>
        <taxon>Streptophyta</taxon>
        <taxon>Embryophyta</taxon>
        <taxon>Tracheophyta</taxon>
        <taxon>Spermatophyta</taxon>
        <taxon>Magnoliopsida</taxon>
        <taxon>eudicotyledons</taxon>
        <taxon>Gunneridae</taxon>
        <taxon>Pentapetalae</taxon>
        <taxon>asterids</taxon>
        <taxon>lamiids</taxon>
        <taxon>Solanales</taxon>
        <taxon>Solanaceae</taxon>
        <taxon>Solanoideae</taxon>
        <taxon>Solaneae</taxon>
        <taxon>Solanum</taxon>
    </lineage>
</organism>
<comment type="caution">
    <text evidence="1">The sequence shown here is derived from an EMBL/GenBank/DDBJ whole genome shotgun (WGS) entry which is preliminary data.</text>
</comment>
<dbReference type="Proteomes" id="UP000826656">
    <property type="component" value="Unassembled WGS sequence"/>
</dbReference>
<gene>
    <name evidence="1" type="ORF">KY290_006070</name>
</gene>
<name>A0ABQ7WG04_SOLTU</name>
<evidence type="ECO:0000313" key="2">
    <source>
        <dbReference type="Proteomes" id="UP000826656"/>
    </source>
</evidence>
<accession>A0ABQ7WG04</accession>
<dbReference type="EMBL" id="JAIVGD010000002">
    <property type="protein sequence ID" value="KAH0779643.1"/>
    <property type="molecule type" value="Genomic_DNA"/>
</dbReference>
<evidence type="ECO:0000313" key="1">
    <source>
        <dbReference type="EMBL" id="KAH0779643.1"/>
    </source>
</evidence>